<keyword evidence="2" id="KW-1185">Reference proteome</keyword>
<sequence>MAEIFLSRKIQSLDLSYFTNVSGEKSLNAFFGLDSLKLKRIEGYDEKISKYILRHTMLMPRDIINIGNIYCEKKKYDSKDVGNEEILRRSVKHVAKNIADEQMNICAILISTKWIYSGVVESGNLNIYTDTDTINSIKYNLCTIVQKIGQDRFTDRDIKRILNNIEKYGFHVRENPFNALFLAGLLGYVQIDSEGNKSEIFFSESRISNYILPLYLKEFVFRSSLIDYLEIKAIGVPVYA</sequence>
<proteinExistence type="predicted"/>
<name>A0A4Y8S4X6_9SPHI</name>
<evidence type="ECO:0000313" key="1">
    <source>
        <dbReference type="EMBL" id="TFF34013.1"/>
    </source>
</evidence>
<comment type="caution">
    <text evidence="1">The sequence shown here is derived from an EMBL/GenBank/DDBJ whole genome shotgun (WGS) entry which is preliminary data.</text>
</comment>
<dbReference type="Proteomes" id="UP000297540">
    <property type="component" value="Unassembled WGS sequence"/>
</dbReference>
<dbReference type="AlphaFoldDB" id="A0A4Y8S4X6"/>
<reference evidence="1 2" key="1">
    <citation type="journal article" date="2017" name="Int. J. Syst. Evol. Microbiol.">
        <title>Mucilaginibacterpsychrotolerans sp. nov., isolated from peatlands.</title>
        <authorList>
            <person name="Deng Y."/>
            <person name="Shen L."/>
            <person name="Xu B."/>
            <person name="Liu Y."/>
            <person name="Gu Z."/>
            <person name="Liu H."/>
            <person name="Zhou Y."/>
        </authorList>
    </citation>
    <scope>NUCLEOTIDE SEQUENCE [LARGE SCALE GENOMIC DNA]</scope>
    <source>
        <strain evidence="1 2">NH7-4</strain>
    </source>
</reference>
<dbReference type="RefSeq" id="WP_133235517.1">
    <property type="nucleotide sequence ID" value="NZ_SOZE01000035.1"/>
</dbReference>
<dbReference type="OrthoDB" id="3499212at2"/>
<dbReference type="EMBL" id="SOZE01000035">
    <property type="protein sequence ID" value="TFF34013.1"/>
    <property type="molecule type" value="Genomic_DNA"/>
</dbReference>
<protein>
    <submittedName>
        <fullName evidence="1">Uncharacterized protein</fullName>
    </submittedName>
</protein>
<organism evidence="1 2">
    <name type="scientific">Mucilaginibacter psychrotolerans</name>
    <dbReference type="NCBI Taxonomy" id="1524096"/>
    <lineage>
        <taxon>Bacteria</taxon>
        <taxon>Pseudomonadati</taxon>
        <taxon>Bacteroidota</taxon>
        <taxon>Sphingobacteriia</taxon>
        <taxon>Sphingobacteriales</taxon>
        <taxon>Sphingobacteriaceae</taxon>
        <taxon>Mucilaginibacter</taxon>
    </lineage>
</organism>
<accession>A0A4Y8S4X6</accession>
<gene>
    <name evidence="1" type="ORF">E2R66_23250</name>
</gene>
<evidence type="ECO:0000313" key="2">
    <source>
        <dbReference type="Proteomes" id="UP000297540"/>
    </source>
</evidence>